<accession>A0A380C246</accession>
<evidence type="ECO:0000256" key="1">
    <source>
        <dbReference type="SAM" id="Phobius"/>
    </source>
</evidence>
<reference evidence="3 4" key="1">
    <citation type="submission" date="2018-06" db="EMBL/GenBank/DDBJ databases">
        <authorList>
            <consortium name="Pathogen Informatics"/>
            <person name="Doyle S."/>
        </authorList>
    </citation>
    <scope>NUCLEOTIDE SEQUENCE [LARGE SCALE GENOMIC DNA]</scope>
    <source>
        <strain evidence="3 4">NCTC12413</strain>
    </source>
</reference>
<keyword evidence="1" id="KW-1133">Transmembrane helix</keyword>
<dbReference type="Proteomes" id="UP000321598">
    <property type="component" value="Unassembled WGS sequence"/>
</dbReference>
<name>A0A380C246_9STAP</name>
<keyword evidence="1" id="KW-0472">Membrane</keyword>
<evidence type="ECO:0000313" key="2">
    <source>
        <dbReference type="EMBL" id="GEQ01153.1"/>
    </source>
</evidence>
<dbReference type="EMBL" id="BKAV01000027">
    <property type="protein sequence ID" value="GEQ01153.1"/>
    <property type="molecule type" value="Genomic_DNA"/>
</dbReference>
<evidence type="ECO:0000313" key="4">
    <source>
        <dbReference type="Proteomes" id="UP000254956"/>
    </source>
</evidence>
<dbReference type="Proteomes" id="UP000254956">
    <property type="component" value="Unassembled WGS sequence"/>
</dbReference>
<feature type="transmembrane region" description="Helical" evidence="1">
    <location>
        <begin position="6"/>
        <end position="26"/>
    </location>
</feature>
<evidence type="ECO:0000313" key="5">
    <source>
        <dbReference type="Proteomes" id="UP000321598"/>
    </source>
</evidence>
<protein>
    <submittedName>
        <fullName evidence="3">Uncharacterized protein</fullName>
    </submittedName>
</protein>
<keyword evidence="1" id="KW-0812">Transmembrane</keyword>
<keyword evidence="5" id="KW-1185">Reference proteome</keyword>
<organism evidence="3 4">
    <name type="scientific">Staphylococcus arlettae</name>
    <dbReference type="NCBI Taxonomy" id="29378"/>
    <lineage>
        <taxon>Bacteria</taxon>
        <taxon>Bacillati</taxon>
        <taxon>Bacillota</taxon>
        <taxon>Bacilli</taxon>
        <taxon>Bacillales</taxon>
        <taxon>Staphylococcaceae</taxon>
        <taxon>Staphylococcus</taxon>
    </lineage>
</organism>
<dbReference type="GeneID" id="97286790"/>
<proteinExistence type="predicted"/>
<gene>
    <name evidence="3" type="ORF">NCTC12413_00441</name>
    <name evidence="2" type="ORF">SAR03_21900</name>
</gene>
<dbReference type="STRING" id="1212545.SARL_04081"/>
<evidence type="ECO:0000313" key="3">
    <source>
        <dbReference type="EMBL" id="SUJ10448.1"/>
    </source>
</evidence>
<reference evidence="2 5" key="2">
    <citation type="submission" date="2019-07" db="EMBL/GenBank/DDBJ databases">
        <title>Whole genome shotgun sequence of Staphylococcus arlettae NBRC 109765.</title>
        <authorList>
            <person name="Hosoyama A."/>
            <person name="Uohara A."/>
            <person name="Ohji S."/>
            <person name="Ichikawa N."/>
        </authorList>
    </citation>
    <scope>NUCLEOTIDE SEQUENCE [LARGE SCALE GENOMIC DNA]</scope>
    <source>
        <strain evidence="2 5">NBRC 109765</strain>
    </source>
</reference>
<dbReference type="AlphaFoldDB" id="A0A380C246"/>
<sequence length="53" mass="6063">MNLKNNWLSITVISIILVIFLMIVFANANEGLDKYEQNELEAKHHQYLSKGAS</sequence>
<dbReference type="RefSeq" id="WP_002509562.1">
    <property type="nucleotide sequence ID" value="NZ_AP019698.1"/>
</dbReference>
<dbReference type="EMBL" id="UGZE01000001">
    <property type="protein sequence ID" value="SUJ10448.1"/>
    <property type="molecule type" value="Genomic_DNA"/>
</dbReference>